<name>A0A2I0JTG5_PUNGR</name>
<keyword evidence="2" id="KW-1185">Reference proteome</keyword>
<evidence type="ECO:0000313" key="1">
    <source>
        <dbReference type="EMBL" id="PKI58746.1"/>
    </source>
</evidence>
<evidence type="ECO:0000313" key="2">
    <source>
        <dbReference type="Proteomes" id="UP000233551"/>
    </source>
</evidence>
<proteinExistence type="predicted"/>
<dbReference type="Proteomes" id="UP000233551">
    <property type="component" value="Unassembled WGS sequence"/>
</dbReference>
<accession>A0A2I0JTG5</accession>
<organism evidence="1 2">
    <name type="scientific">Punica granatum</name>
    <name type="common">Pomegranate</name>
    <dbReference type="NCBI Taxonomy" id="22663"/>
    <lineage>
        <taxon>Eukaryota</taxon>
        <taxon>Viridiplantae</taxon>
        <taxon>Streptophyta</taxon>
        <taxon>Embryophyta</taxon>
        <taxon>Tracheophyta</taxon>
        <taxon>Spermatophyta</taxon>
        <taxon>Magnoliopsida</taxon>
        <taxon>eudicotyledons</taxon>
        <taxon>Gunneridae</taxon>
        <taxon>Pentapetalae</taxon>
        <taxon>rosids</taxon>
        <taxon>malvids</taxon>
        <taxon>Myrtales</taxon>
        <taxon>Lythraceae</taxon>
        <taxon>Punica</taxon>
    </lineage>
</organism>
<dbReference type="EMBL" id="PGOL01001344">
    <property type="protein sequence ID" value="PKI58746.1"/>
    <property type="molecule type" value="Genomic_DNA"/>
</dbReference>
<protein>
    <submittedName>
        <fullName evidence="1">Uncharacterized protein</fullName>
    </submittedName>
</protein>
<dbReference type="AlphaFoldDB" id="A0A2I0JTG5"/>
<sequence>MDYAMRSRFISQALEVPGIDWRRFRALTICEKGLRLCLSVEKAQFSGSGSTRKTKMSSETQSESYSMVLVVLGPCSHVRAFASDCQVMNSNPSFSRESFVGAGGPKWGADGARPHSALELRALGVRGGARPSDRWFGALDPVICVA</sequence>
<gene>
    <name evidence="1" type="ORF">CRG98_020853</name>
</gene>
<reference evidence="1 2" key="1">
    <citation type="submission" date="2017-11" db="EMBL/GenBank/DDBJ databases">
        <title>De-novo sequencing of pomegranate (Punica granatum L.) genome.</title>
        <authorList>
            <person name="Akparov Z."/>
            <person name="Amiraslanov A."/>
            <person name="Hajiyeva S."/>
            <person name="Abbasov M."/>
            <person name="Kaur K."/>
            <person name="Hamwieh A."/>
            <person name="Solovyev V."/>
            <person name="Salamov A."/>
            <person name="Braich B."/>
            <person name="Kosarev P."/>
            <person name="Mahmoud A."/>
            <person name="Hajiyev E."/>
            <person name="Babayeva S."/>
            <person name="Izzatullayeva V."/>
            <person name="Mammadov A."/>
            <person name="Mammadov A."/>
            <person name="Sharifova S."/>
            <person name="Ojaghi J."/>
            <person name="Eynullazada K."/>
            <person name="Bayramov B."/>
            <person name="Abdulazimova A."/>
            <person name="Shahmuradov I."/>
        </authorList>
    </citation>
    <scope>NUCLEOTIDE SEQUENCE [LARGE SCALE GENOMIC DNA]</scope>
    <source>
        <strain evidence="2">cv. AG2017</strain>
        <tissue evidence="1">Leaf</tissue>
    </source>
</reference>
<comment type="caution">
    <text evidence="1">The sequence shown here is derived from an EMBL/GenBank/DDBJ whole genome shotgun (WGS) entry which is preliminary data.</text>
</comment>